<evidence type="ECO:0000256" key="1">
    <source>
        <dbReference type="ARBA" id="ARBA00006484"/>
    </source>
</evidence>
<dbReference type="InterPro" id="IPR002347">
    <property type="entry name" value="SDR_fam"/>
</dbReference>
<dbReference type="EMBL" id="DF933830">
    <property type="protein sequence ID" value="GAM39504.1"/>
    <property type="molecule type" value="Genomic_DNA"/>
</dbReference>
<comment type="similarity">
    <text evidence="1">Belongs to the short-chain dehydrogenases/reductases (SDR) family.</text>
</comment>
<name>A0A6V8HLP6_TALPI</name>
<protein>
    <submittedName>
        <fullName evidence="4">Short-chain dehydrogenase</fullName>
    </submittedName>
</protein>
<dbReference type="PRINTS" id="PR00081">
    <property type="entry name" value="GDHRDH"/>
</dbReference>
<sequence>MICTHSYGKANEAESHSRIEIIDDEEIMPDQVKWINKLKGARVLVIGGTSGLGFGVAEASVEHGVSKLIISSSSQKRLDDAVSKLKNSYPSSSTEITAYQCDLADESKLSQNVQDLFSKVGELDHIIFTAGDAPLLTPFVDSNFESIKQAGMVRFFAPLLVGRYGYKNLVASPASSIVLTSGASSEKPIPGWTATSSYLSGLHGMMRGMAFDLKPIRVNLVIPGGVDTEMWNILDQESRESVVEELKRQTTTGRVGTVQNIAEAYLYCMKDRNVTGSTINTNGGRFLV</sequence>
<accession>A0A6V8HLP6</accession>
<evidence type="ECO:0000313" key="4">
    <source>
        <dbReference type="EMBL" id="GAM39504.1"/>
    </source>
</evidence>
<evidence type="ECO:0000256" key="3">
    <source>
        <dbReference type="ARBA" id="ARBA00023002"/>
    </source>
</evidence>
<keyword evidence="5" id="KW-1185">Reference proteome</keyword>
<keyword evidence="2" id="KW-0521">NADP</keyword>
<dbReference type="PANTHER" id="PTHR43477:SF1">
    <property type="entry name" value="DIHYDROANTICAPSIN 7-DEHYDROGENASE"/>
    <property type="match status" value="1"/>
</dbReference>
<dbReference type="InterPro" id="IPR057571">
    <property type="entry name" value="SDR_PhqE-like"/>
</dbReference>
<evidence type="ECO:0000313" key="5">
    <source>
        <dbReference type="Proteomes" id="UP000053095"/>
    </source>
</evidence>
<dbReference type="PANTHER" id="PTHR43477">
    <property type="entry name" value="DIHYDROANTICAPSIN 7-DEHYDROGENASE"/>
    <property type="match status" value="1"/>
</dbReference>
<gene>
    <name evidence="4" type="ORF">TCE0_034r11111</name>
</gene>
<dbReference type="AlphaFoldDB" id="A0A6V8HLP6"/>
<dbReference type="GO" id="GO:0016491">
    <property type="term" value="F:oxidoreductase activity"/>
    <property type="evidence" value="ECO:0007669"/>
    <property type="project" value="UniProtKB-KW"/>
</dbReference>
<dbReference type="InterPro" id="IPR036291">
    <property type="entry name" value="NAD(P)-bd_dom_sf"/>
</dbReference>
<dbReference type="SUPFAM" id="SSF51735">
    <property type="entry name" value="NAD(P)-binding Rossmann-fold domains"/>
    <property type="match status" value="1"/>
</dbReference>
<dbReference type="CDD" id="cd05233">
    <property type="entry name" value="SDR_c"/>
    <property type="match status" value="1"/>
</dbReference>
<dbReference type="Gene3D" id="3.40.50.720">
    <property type="entry name" value="NAD(P)-binding Rossmann-like Domain"/>
    <property type="match status" value="1"/>
</dbReference>
<organism evidence="4 5">
    <name type="scientific">Talaromyces pinophilus</name>
    <name type="common">Penicillium pinophilum</name>
    <dbReference type="NCBI Taxonomy" id="128442"/>
    <lineage>
        <taxon>Eukaryota</taxon>
        <taxon>Fungi</taxon>
        <taxon>Dikarya</taxon>
        <taxon>Ascomycota</taxon>
        <taxon>Pezizomycotina</taxon>
        <taxon>Eurotiomycetes</taxon>
        <taxon>Eurotiomycetidae</taxon>
        <taxon>Eurotiales</taxon>
        <taxon>Trichocomaceae</taxon>
        <taxon>Talaromyces</taxon>
        <taxon>Talaromyces sect. Talaromyces</taxon>
    </lineage>
</organism>
<dbReference type="InterPro" id="IPR051122">
    <property type="entry name" value="SDR_DHRS6-like"/>
</dbReference>
<comment type="caution">
    <text evidence="4">The sequence shown here is derived from an EMBL/GenBank/DDBJ whole genome shotgun (WGS) entry which is preliminary data.</text>
</comment>
<proteinExistence type="inferred from homology"/>
<dbReference type="Pfam" id="PF23441">
    <property type="entry name" value="SDR"/>
    <property type="match status" value="1"/>
</dbReference>
<keyword evidence="3" id="KW-0560">Oxidoreductase</keyword>
<reference evidence="5" key="1">
    <citation type="journal article" date="2015" name="Genome Announc.">
        <title>Draft genome sequence of Talaromyces cellulolyticus strain Y-94, a source of lignocellulosic biomass-degrading enzymes.</title>
        <authorList>
            <person name="Fujii T."/>
            <person name="Koike H."/>
            <person name="Sawayama S."/>
            <person name="Yano S."/>
            <person name="Inoue H."/>
        </authorList>
    </citation>
    <scope>NUCLEOTIDE SEQUENCE [LARGE SCALE GENOMIC DNA]</scope>
    <source>
        <strain evidence="5">Y-94</strain>
    </source>
</reference>
<evidence type="ECO:0000256" key="2">
    <source>
        <dbReference type="ARBA" id="ARBA00022857"/>
    </source>
</evidence>
<dbReference type="Proteomes" id="UP000053095">
    <property type="component" value="Unassembled WGS sequence"/>
</dbReference>